<evidence type="ECO:0000256" key="2">
    <source>
        <dbReference type="ARBA" id="ARBA00022448"/>
    </source>
</evidence>
<gene>
    <name evidence="10" type="ORF">S01H1_68207</name>
</gene>
<name>X0WI89_9ZZZZ</name>
<feature type="non-terminal residue" evidence="10">
    <location>
        <position position="88"/>
    </location>
</feature>
<evidence type="ECO:0000256" key="5">
    <source>
        <dbReference type="ARBA" id="ARBA00022967"/>
    </source>
</evidence>
<keyword evidence="8 9" id="KW-0472">Membrane</keyword>
<keyword evidence="7" id="KW-0406">Ion transport</keyword>
<keyword evidence="5" id="KW-1278">Translocase</keyword>
<reference evidence="10" key="1">
    <citation type="journal article" date="2014" name="Front. Microbiol.">
        <title>High frequency of phylogenetically diverse reductive dehalogenase-homologous genes in deep subseafloor sedimentary metagenomes.</title>
        <authorList>
            <person name="Kawai M."/>
            <person name="Futagami T."/>
            <person name="Toyoda A."/>
            <person name="Takaki Y."/>
            <person name="Nishi S."/>
            <person name="Hori S."/>
            <person name="Arai W."/>
            <person name="Tsubouchi T."/>
            <person name="Morono Y."/>
            <person name="Uchiyama I."/>
            <person name="Ito T."/>
            <person name="Fujiyama A."/>
            <person name="Inagaki F."/>
            <person name="Takami H."/>
        </authorList>
    </citation>
    <scope>NUCLEOTIDE SEQUENCE</scope>
    <source>
        <strain evidence="10">Expedition CK06-06</strain>
    </source>
</reference>
<feature type="transmembrane region" description="Helical" evidence="9">
    <location>
        <begin position="6"/>
        <end position="26"/>
    </location>
</feature>
<evidence type="ECO:0000313" key="10">
    <source>
        <dbReference type="EMBL" id="GAG30390.1"/>
    </source>
</evidence>
<dbReference type="GO" id="GO:0012505">
    <property type="term" value="C:endomembrane system"/>
    <property type="evidence" value="ECO:0007669"/>
    <property type="project" value="UniProtKB-SubCell"/>
</dbReference>
<dbReference type="Pfam" id="PF03030">
    <property type="entry name" value="H_PPase"/>
    <property type="match status" value="1"/>
</dbReference>
<proteinExistence type="predicted"/>
<evidence type="ECO:0000256" key="7">
    <source>
        <dbReference type="ARBA" id="ARBA00023065"/>
    </source>
</evidence>
<keyword evidence="3 9" id="KW-0812">Transmembrane</keyword>
<sequence length="88" mass="9398">MTYELLAPMASISALLFATYSAWRVLKGETGTARMNDISQAIREGAMTYLRKQYRTIAIFVAISAIALGLALGAFTALAFVTGAVFSA</sequence>
<feature type="transmembrane region" description="Helical" evidence="9">
    <location>
        <begin position="57"/>
        <end position="86"/>
    </location>
</feature>
<comment type="caution">
    <text evidence="10">The sequence shown here is derived from an EMBL/GenBank/DDBJ whole genome shotgun (WGS) entry which is preliminary data.</text>
</comment>
<comment type="subcellular location">
    <subcellularLocation>
        <location evidence="1">Endomembrane system</location>
        <topology evidence="1">Multi-pass membrane protein</topology>
    </subcellularLocation>
</comment>
<keyword evidence="6 9" id="KW-1133">Transmembrane helix</keyword>
<evidence type="ECO:0000256" key="3">
    <source>
        <dbReference type="ARBA" id="ARBA00022692"/>
    </source>
</evidence>
<organism evidence="10">
    <name type="scientific">marine sediment metagenome</name>
    <dbReference type="NCBI Taxonomy" id="412755"/>
    <lineage>
        <taxon>unclassified sequences</taxon>
        <taxon>metagenomes</taxon>
        <taxon>ecological metagenomes</taxon>
    </lineage>
</organism>
<evidence type="ECO:0000256" key="8">
    <source>
        <dbReference type="ARBA" id="ARBA00023136"/>
    </source>
</evidence>
<dbReference type="GO" id="GO:0009678">
    <property type="term" value="F:diphosphate hydrolysis-driven proton transmembrane transporter activity"/>
    <property type="evidence" value="ECO:0007669"/>
    <property type="project" value="InterPro"/>
</dbReference>
<dbReference type="InterPro" id="IPR004131">
    <property type="entry name" value="PPase-energised_H-pump"/>
</dbReference>
<accession>X0WI89</accession>
<protein>
    <submittedName>
        <fullName evidence="10">Uncharacterized protein</fullName>
    </submittedName>
</protein>
<evidence type="ECO:0000256" key="4">
    <source>
        <dbReference type="ARBA" id="ARBA00022842"/>
    </source>
</evidence>
<keyword evidence="2" id="KW-0813">Transport</keyword>
<dbReference type="GO" id="GO:0004427">
    <property type="term" value="F:inorganic diphosphate phosphatase activity"/>
    <property type="evidence" value="ECO:0007669"/>
    <property type="project" value="InterPro"/>
</dbReference>
<dbReference type="AlphaFoldDB" id="X0WI89"/>
<evidence type="ECO:0000256" key="6">
    <source>
        <dbReference type="ARBA" id="ARBA00022989"/>
    </source>
</evidence>
<keyword evidence="4" id="KW-0460">Magnesium</keyword>
<dbReference type="EMBL" id="BARS01045225">
    <property type="protein sequence ID" value="GAG30390.1"/>
    <property type="molecule type" value="Genomic_DNA"/>
</dbReference>
<evidence type="ECO:0000256" key="1">
    <source>
        <dbReference type="ARBA" id="ARBA00004127"/>
    </source>
</evidence>
<dbReference type="GO" id="GO:0016020">
    <property type="term" value="C:membrane"/>
    <property type="evidence" value="ECO:0007669"/>
    <property type="project" value="InterPro"/>
</dbReference>
<evidence type="ECO:0000256" key="9">
    <source>
        <dbReference type="SAM" id="Phobius"/>
    </source>
</evidence>